<protein>
    <submittedName>
        <fullName evidence="1">Uncharacterized protein</fullName>
    </submittedName>
</protein>
<keyword evidence="2" id="KW-1185">Reference proteome</keyword>
<evidence type="ECO:0000313" key="2">
    <source>
        <dbReference type="Proteomes" id="UP000268829"/>
    </source>
</evidence>
<reference evidence="1 2" key="1">
    <citation type="submission" date="2018-10" db="EMBL/GenBank/DDBJ databases">
        <title>Phylogenomics of Brevibacillus.</title>
        <authorList>
            <person name="Dunlap C."/>
        </authorList>
    </citation>
    <scope>NUCLEOTIDE SEQUENCE [LARGE SCALE GENOMIC DNA]</scope>
    <source>
        <strain evidence="1 2">DSM 100115</strain>
    </source>
</reference>
<name>A0A3M8B0F1_9BACL</name>
<dbReference type="EMBL" id="RHHS01000027">
    <property type="protein sequence ID" value="RNB56951.1"/>
    <property type="molecule type" value="Genomic_DNA"/>
</dbReference>
<gene>
    <name evidence="1" type="ORF">EDM57_11570</name>
</gene>
<dbReference type="AlphaFoldDB" id="A0A3M8B0F1"/>
<proteinExistence type="predicted"/>
<comment type="caution">
    <text evidence="1">The sequence shown here is derived from an EMBL/GenBank/DDBJ whole genome shotgun (WGS) entry which is preliminary data.</text>
</comment>
<accession>A0A3M8B0F1</accession>
<sequence length="102" mass="11606">MDNIGIAIERRALAGSLLRDDMVYPLRVAAGNEAYAFTNGLPVLYRYHVNEESVRAVLHGPFCKNRLELGWYRENTLVPFGMGVFYFLIINKWKGRIQGGTN</sequence>
<organism evidence="1 2">
    <name type="scientific">Brevibacillus gelatini</name>
    <dbReference type="NCBI Taxonomy" id="1655277"/>
    <lineage>
        <taxon>Bacteria</taxon>
        <taxon>Bacillati</taxon>
        <taxon>Bacillota</taxon>
        <taxon>Bacilli</taxon>
        <taxon>Bacillales</taxon>
        <taxon>Paenibacillaceae</taxon>
        <taxon>Brevibacillus</taxon>
    </lineage>
</organism>
<dbReference type="Proteomes" id="UP000268829">
    <property type="component" value="Unassembled WGS sequence"/>
</dbReference>
<evidence type="ECO:0000313" key="1">
    <source>
        <dbReference type="EMBL" id="RNB56951.1"/>
    </source>
</evidence>